<dbReference type="EMBL" id="CAMXCT030004779">
    <property type="protein sequence ID" value="CAL4797652.1"/>
    <property type="molecule type" value="Genomic_DNA"/>
</dbReference>
<evidence type="ECO:0000313" key="3">
    <source>
        <dbReference type="EMBL" id="CAL1163715.1"/>
    </source>
</evidence>
<evidence type="ECO:0000313" key="2">
    <source>
        <dbReference type="EMBL" id="CAI4010340.1"/>
    </source>
</evidence>
<protein>
    <submittedName>
        <fullName evidence="4">EF hand family protein</fullName>
    </submittedName>
</protein>
<evidence type="ECO:0000313" key="4">
    <source>
        <dbReference type="EMBL" id="CAL4797652.1"/>
    </source>
</evidence>
<comment type="caution">
    <text evidence="2">The sequence shown here is derived from an EMBL/GenBank/DDBJ whole genome shotgun (WGS) entry which is preliminary data.</text>
</comment>
<keyword evidence="1" id="KW-0472">Membrane</keyword>
<name>A0A9P1DHN0_9DINO</name>
<keyword evidence="1" id="KW-1133">Transmembrane helix</keyword>
<reference evidence="3" key="2">
    <citation type="submission" date="2024-04" db="EMBL/GenBank/DDBJ databases">
        <authorList>
            <person name="Chen Y."/>
            <person name="Shah S."/>
            <person name="Dougan E. K."/>
            <person name="Thang M."/>
            <person name="Chan C."/>
        </authorList>
    </citation>
    <scope>NUCLEOTIDE SEQUENCE [LARGE SCALE GENOMIC DNA]</scope>
</reference>
<dbReference type="AlphaFoldDB" id="A0A9P1DHN0"/>
<evidence type="ECO:0000313" key="5">
    <source>
        <dbReference type="Proteomes" id="UP001152797"/>
    </source>
</evidence>
<keyword evidence="1" id="KW-0812">Transmembrane</keyword>
<accession>A0A9P1DHN0</accession>
<dbReference type="OrthoDB" id="427722at2759"/>
<feature type="transmembrane region" description="Helical" evidence="1">
    <location>
        <begin position="545"/>
        <end position="564"/>
    </location>
</feature>
<evidence type="ECO:0000256" key="1">
    <source>
        <dbReference type="SAM" id="Phobius"/>
    </source>
</evidence>
<organism evidence="2">
    <name type="scientific">Cladocopium goreaui</name>
    <dbReference type="NCBI Taxonomy" id="2562237"/>
    <lineage>
        <taxon>Eukaryota</taxon>
        <taxon>Sar</taxon>
        <taxon>Alveolata</taxon>
        <taxon>Dinophyceae</taxon>
        <taxon>Suessiales</taxon>
        <taxon>Symbiodiniaceae</taxon>
        <taxon>Cladocopium</taxon>
    </lineage>
</organism>
<dbReference type="Proteomes" id="UP001152797">
    <property type="component" value="Unassembled WGS sequence"/>
</dbReference>
<gene>
    <name evidence="2" type="ORF">C1SCF055_LOCUS35613</name>
</gene>
<dbReference type="EMBL" id="CAMXCT010004779">
    <property type="protein sequence ID" value="CAI4010340.1"/>
    <property type="molecule type" value="Genomic_DNA"/>
</dbReference>
<reference evidence="2" key="1">
    <citation type="submission" date="2022-10" db="EMBL/GenBank/DDBJ databases">
        <authorList>
            <person name="Chen Y."/>
            <person name="Dougan E. K."/>
            <person name="Chan C."/>
            <person name="Rhodes N."/>
            <person name="Thang M."/>
        </authorList>
    </citation>
    <scope>NUCLEOTIDE SEQUENCE</scope>
</reference>
<proteinExistence type="predicted"/>
<feature type="transmembrane region" description="Helical" evidence="1">
    <location>
        <begin position="465"/>
        <end position="485"/>
    </location>
</feature>
<feature type="transmembrane region" description="Helical" evidence="1">
    <location>
        <begin position="405"/>
        <end position="426"/>
    </location>
</feature>
<sequence>MWIGSEVSQQILVPRATAWNAAQLYVKHCWRTLRGASLAETEQMSTRTSQDFRQQEEEDLEPLLLAENVQVTNGGVSVMITFPESINANHVVCQLKVEGFNERGENVKARSSLEGEELPCVSHRFIVCRTWTLADFELMYASFCRMNNMEMERVTEDALQEYGMVLAKDQLKVCSGLRKPLIFEEIADQEVIDCPGLIMVSGDNISARSALGPAVDLTGGGSDAGGSILRTISSTKSPFLGGSAASPSGRRAANAQVDVTWRCGDGAASLKSGSLGADVGDRNIDPPSNPWASWSGLAWDEKVSRDISRNAWPRYPHALDMGYGTGWMPSFLLLNSFYPVDNILNGIKAGANALALPVAYDTVRAIGGRAFADTLLRVGTAPLYGLVPYLCEAFLYLLQMFSFLMLPFLLLFFGMCYELVGMFFAVNPEEYSTDSRTQSHIPDMTFSAVVSGHSVEDWMKGLSSVSFVALIGSTVTASTMIMLICESNFLRNLPPAAFQHGFHQLMNGMGSMLVSSYVWVILSFAISSVLWFAMVVVIYPEQMLTALACAGGLAAVFTTMLTGLKNTKDELERMLHDEIPEVLELVCDSFLDQYDKISSGSSKRVIATYRKLEEELAERTHAYVKHRLENNSLIKQDVLGDEKKLPKEALGCLFTRALVKSKLWKDILHQEQHEDEHQNPEDMVQTTDTVLESLGLPQEDTTKMHYLDLRMRLEDKEREEGGENIHKYGPDLQQKLMKVYVRMQDVHMETPPDVHEALINPKRLAKCDLEEKTWGFCGPK</sequence>
<feature type="transmembrane region" description="Helical" evidence="1">
    <location>
        <begin position="516"/>
        <end position="539"/>
    </location>
</feature>
<dbReference type="EMBL" id="CAMXCT020004779">
    <property type="protein sequence ID" value="CAL1163715.1"/>
    <property type="molecule type" value="Genomic_DNA"/>
</dbReference>
<keyword evidence="5" id="KW-1185">Reference proteome</keyword>